<dbReference type="GeneID" id="20676280"/>
<feature type="region of interest" description="Disordered" evidence="1">
    <location>
        <begin position="1"/>
        <end position="81"/>
    </location>
</feature>
<accession>W4K2Z6</accession>
<organism evidence="2 3">
    <name type="scientific">Heterobasidion irregulare (strain TC 32-1)</name>
    <dbReference type="NCBI Taxonomy" id="747525"/>
    <lineage>
        <taxon>Eukaryota</taxon>
        <taxon>Fungi</taxon>
        <taxon>Dikarya</taxon>
        <taxon>Basidiomycota</taxon>
        <taxon>Agaricomycotina</taxon>
        <taxon>Agaricomycetes</taxon>
        <taxon>Russulales</taxon>
        <taxon>Bondarzewiaceae</taxon>
        <taxon>Heterobasidion</taxon>
        <taxon>Heterobasidion annosum species complex</taxon>
    </lineage>
</organism>
<name>W4K2Z6_HETIT</name>
<reference evidence="2 3" key="1">
    <citation type="journal article" date="2012" name="New Phytol.">
        <title>Insight into trade-off between wood decay and parasitism from the genome of a fungal forest pathogen.</title>
        <authorList>
            <person name="Olson A."/>
            <person name="Aerts A."/>
            <person name="Asiegbu F."/>
            <person name="Belbahri L."/>
            <person name="Bouzid O."/>
            <person name="Broberg A."/>
            <person name="Canback B."/>
            <person name="Coutinho P.M."/>
            <person name="Cullen D."/>
            <person name="Dalman K."/>
            <person name="Deflorio G."/>
            <person name="van Diepen L.T."/>
            <person name="Dunand C."/>
            <person name="Duplessis S."/>
            <person name="Durling M."/>
            <person name="Gonthier P."/>
            <person name="Grimwood J."/>
            <person name="Fossdal C.G."/>
            <person name="Hansson D."/>
            <person name="Henrissat B."/>
            <person name="Hietala A."/>
            <person name="Himmelstrand K."/>
            <person name="Hoffmeister D."/>
            <person name="Hogberg N."/>
            <person name="James T.Y."/>
            <person name="Karlsson M."/>
            <person name="Kohler A."/>
            <person name="Kues U."/>
            <person name="Lee Y.H."/>
            <person name="Lin Y.C."/>
            <person name="Lind M."/>
            <person name="Lindquist E."/>
            <person name="Lombard V."/>
            <person name="Lucas S."/>
            <person name="Lunden K."/>
            <person name="Morin E."/>
            <person name="Murat C."/>
            <person name="Park J."/>
            <person name="Raffaello T."/>
            <person name="Rouze P."/>
            <person name="Salamov A."/>
            <person name="Schmutz J."/>
            <person name="Solheim H."/>
            <person name="Stahlberg J."/>
            <person name="Velez H."/>
            <person name="de Vries R.P."/>
            <person name="Wiebenga A."/>
            <person name="Woodward S."/>
            <person name="Yakovlev I."/>
            <person name="Garbelotto M."/>
            <person name="Martin F."/>
            <person name="Grigoriev I.V."/>
            <person name="Stenlid J."/>
        </authorList>
    </citation>
    <scope>NUCLEOTIDE SEQUENCE [LARGE SCALE GENOMIC DNA]</scope>
    <source>
        <strain evidence="2 3">TC 32-1</strain>
    </source>
</reference>
<dbReference type="HOGENOM" id="CLU_1896485_0_0_1"/>
<sequence>MESPSDDIKTQPRPTSDIPADLPSPDVPPHDTKDPISPDAVPSPAHTVDTPAAADADADAPAPSESRRSSSSLPPESHPTIAFLFSFPEPAHLPQKERHRLAVPPFVLYAPLAAALVKPAPGAKESVAHKAQRK</sequence>
<dbReference type="KEGG" id="hir:HETIRDRAFT_452630"/>
<proteinExistence type="predicted"/>
<dbReference type="RefSeq" id="XP_009548018.1">
    <property type="nucleotide sequence ID" value="XM_009549723.1"/>
</dbReference>
<keyword evidence="3" id="KW-1185">Reference proteome</keyword>
<gene>
    <name evidence="2" type="ORF">HETIRDRAFT_452630</name>
</gene>
<feature type="compositionally biased region" description="Low complexity" evidence="1">
    <location>
        <begin position="51"/>
        <end position="75"/>
    </location>
</feature>
<dbReference type="AlphaFoldDB" id="W4K2Z6"/>
<dbReference type="Proteomes" id="UP000030671">
    <property type="component" value="Unassembled WGS sequence"/>
</dbReference>
<evidence type="ECO:0000313" key="3">
    <source>
        <dbReference type="Proteomes" id="UP000030671"/>
    </source>
</evidence>
<feature type="compositionally biased region" description="Basic and acidic residues" evidence="1">
    <location>
        <begin position="1"/>
        <end position="10"/>
    </location>
</feature>
<protein>
    <submittedName>
        <fullName evidence="2">Uncharacterized protein</fullName>
    </submittedName>
</protein>
<evidence type="ECO:0000256" key="1">
    <source>
        <dbReference type="SAM" id="MobiDB-lite"/>
    </source>
</evidence>
<dbReference type="EMBL" id="KI925460">
    <property type="protein sequence ID" value="ETW79431.1"/>
    <property type="molecule type" value="Genomic_DNA"/>
</dbReference>
<evidence type="ECO:0000313" key="2">
    <source>
        <dbReference type="EMBL" id="ETW79431.1"/>
    </source>
</evidence>
<dbReference type="InParanoid" id="W4K2Z6"/>